<protein>
    <recommendedName>
        <fullName evidence="4">CCHC-type domain-containing protein</fullName>
    </recommendedName>
</protein>
<evidence type="ECO:0000256" key="1">
    <source>
        <dbReference type="SAM" id="MobiDB-lite"/>
    </source>
</evidence>
<dbReference type="Proteomes" id="UP000251314">
    <property type="component" value="Unassembled WGS sequence"/>
</dbReference>
<dbReference type="AlphaFoldDB" id="A0A329RRB4"/>
<evidence type="ECO:0008006" key="4">
    <source>
        <dbReference type="Google" id="ProtNLM"/>
    </source>
</evidence>
<dbReference type="GO" id="GO:0003676">
    <property type="term" value="F:nucleic acid binding"/>
    <property type="evidence" value="ECO:0007669"/>
    <property type="project" value="InterPro"/>
</dbReference>
<dbReference type="VEuPathDB" id="FungiDB:PC110_g17656"/>
<feature type="compositionally biased region" description="Basic and acidic residues" evidence="1">
    <location>
        <begin position="21"/>
        <end position="45"/>
    </location>
</feature>
<feature type="region of interest" description="Disordered" evidence="1">
    <location>
        <begin position="1"/>
        <end position="45"/>
    </location>
</feature>
<accession>A0A329RRB4</accession>
<organism evidence="2 3">
    <name type="scientific">Phytophthora cactorum</name>
    <dbReference type="NCBI Taxonomy" id="29920"/>
    <lineage>
        <taxon>Eukaryota</taxon>
        <taxon>Sar</taxon>
        <taxon>Stramenopiles</taxon>
        <taxon>Oomycota</taxon>
        <taxon>Peronosporomycetes</taxon>
        <taxon>Peronosporales</taxon>
        <taxon>Peronosporaceae</taxon>
        <taxon>Phytophthora</taxon>
    </lineage>
</organism>
<name>A0A329RRB4_9STRA</name>
<dbReference type="EMBL" id="MJFZ01000697">
    <property type="protein sequence ID" value="RAW25932.1"/>
    <property type="molecule type" value="Genomic_DNA"/>
</dbReference>
<dbReference type="GO" id="GO:0008270">
    <property type="term" value="F:zinc ion binding"/>
    <property type="evidence" value="ECO:0007669"/>
    <property type="project" value="InterPro"/>
</dbReference>
<evidence type="ECO:0000313" key="3">
    <source>
        <dbReference type="Proteomes" id="UP000251314"/>
    </source>
</evidence>
<comment type="caution">
    <text evidence="2">The sequence shown here is derived from an EMBL/GenBank/DDBJ whole genome shotgun (WGS) entry which is preliminary data.</text>
</comment>
<reference evidence="2 3" key="1">
    <citation type="submission" date="2018-01" db="EMBL/GenBank/DDBJ databases">
        <title>Draft genome of the strawberry crown rot pathogen Phytophthora cactorum.</title>
        <authorList>
            <person name="Armitage A.D."/>
            <person name="Lysoe E."/>
            <person name="Nellist C.F."/>
            <person name="Harrison R.J."/>
            <person name="Brurberg M.B."/>
        </authorList>
    </citation>
    <scope>NUCLEOTIDE SEQUENCE [LARGE SCALE GENOMIC DNA]</scope>
    <source>
        <strain evidence="2 3">10300</strain>
    </source>
</reference>
<evidence type="ECO:0000313" key="2">
    <source>
        <dbReference type="EMBL" id="RAW25932.1"/>
    </source>
</evidence>
<dbReference type="SUPFAM" id="SSF57756">
    <property type="entry name" value="Retrovirus zinc finger-like domains"/>
    <property type="match status" value="1"/>
</dbReference>
<dbReference type="InterPro" id="IPR036875">
    <property type="entry name" value="Znf_CCHC_sf"/>
</dbReference>
<dbReference type="OrthoDB" id="180819at2759"/>
<keyword evidence="3" id="KW-1185">Reference proteome</keyword>
<proteinExistence type="predicted"/>
<sequence length="328" mass="36754">MGPMVSTAAADDTCVQPEAAASRERTGSQYRENEEVKKAEEPKNTQEKLLDLLMGLTERMKRLEVPQERQEEKEWLKNRDPSVFGLSLRTMDCQALGQTLPPRTSPRVSPATYLSLRQREYANAATNLEMAQAPQHYVPPQAYQPQQPVPPPPGHCASALHEAAQARDSPVRRQGALPRFGEWLPALGQALRAPDLVRRASERLSVDSGTDNLVLDNILHYADPAMRVSMLWRLNLARTDYLRQAEELVHFAQSTKIELRGKQLGRVVVNDGQADNRKCFKRGKPGHLKATCPNKKQEWSEGGDADFVLTVDVSSIMEGVWILDIATW</sequence>
<gene>
    <name evidence="2" type="ORF">PC110_g17656</name>
</gene>